<dbReference type="GO" id="GO:0004497">
    <property type="term" value="F:monooxygenase activity"/>
    <property type="evidence" value="ECO:0007669"/>
    <property type="project" value="UniProtKB-KW"/>
</dbReference>
<dbReference type="PANTHER" id="PTHR39169:SF1">
    <property type="entry name" value="MONOOXYGENASE YDHR-RELATED"/>
    <property type="match status" value="1"/>
</dbReference>
<accession>A0AAD0QJZ2</accession>
<evidence type="ECO:0000313" key="4">
    <source>
        <dbReference type="Proteomes" id="UP000289132"/>
    </source>
</evidence>
<name>A0AAD0QJZ2_9BACT</name>
<dbReference type="SUPFAM" id="SSF54909">
    <property type="entry name" value="Dimeric alpha+beta barrel"/>
    <property type="match status" value="1"/>
</dbReference>
<dbReference type="KEGG" id="atp:ATR_0484"/>
<dbReference type="Proteomes" id="UP000254504">
    <property type="component" value="Chromosome"/>
</dbReference>
<evidence type="ECO:0000313" key="2">
    <source>
        <dbReference type="EMBL" id="RXJ92964.1"/>
    </source>
</evidence>
<dbReference type="InterPro" id="IPR014910">
    <property type="entry name" value="YdhR"/>
</dbReference>
<keyword evidence="1" id="KW-0560">Oxidoreductase</keyword>
<dbReference type="Pfam" id="PF08803">
    <property type="entry name" value="ydhR"/>
    <property type="match status" value="1"/>
</dbReference>
<keyword evidence="4" id="KW-1185">Reference proteome</keyword>
<dbReference type="AlphaFoldDB" id="A0AAD0QJZ2"/>
<dbReference type="PANTHER" id="PTHR39169">
    <property type="match status" value="1"/>
</dbReference>
<dbReference type="Gene3D" id="3.30.70.100">
    <property type="match status" value="1"/>
</dbReference>
<dbReference type="EMBL" id="PDKD01000001">
    <property type="protein sequence ID" value="RXJ92964.1"/>
    <property type="molecule type" value="Genomic_DNA"/>
</dbReference>
<dbReference type="Proteomes" id="UP000289132">
    <property type="component" value="Unassembled WGS sequence"/>
</dbReference>
<sequence>MAYILQVDFPHSGIFGKEFSEAFTDLAKDIANEDGLLWKIWTENKDEKIAGGIYYFKDLTNANRYLEKHTKRLESFGYKDIRAKIFEANLPLSKICKASFL</sequence>
<evidence type="ECO:0000313" key="3">
    <source>
        <dbReference type="Proteomes" id="UP000254504"/>
    </source>
</evidence>
<evidence type="ECO:0000313" key="1">
    <source>
        <dbReference type="EMBL" id="AXK48365.1"/>
    </source>
</evidence>
<reference evidence="2 4" key="1">
    <citation type="submission" date="2017-10" db="EMBL/GenBank/DDBJ databases">
        <title>Genomics of the genus Arcobacter.</title>
        <authorList>
            <person name="Perez-Cataluna A."/>
            <person name="Figueras M.J."/>
        </authorList>
    </citation>
    <scope>NUCLEOTIDE SEQUENCE [LARGE SCALE GENOMIC DNA]</scope>
    <source>
        <strain evidence="2 4">LMG 25534</strain>
    </source>
</reference>
<dbReference type="InterPro" id="IPR011008">
    <property type="entry name" value="Dimeric_a/b-barrel"/>
</dbReference>
<dbReference type="NCBIfam" id="NF008333">
    <property type="entry name" value="PRK11118.1"/>
    <property type="match status" value="1"/>
</dbReference>
<keyword evidence="1" id="KW-0503">Monooxygenase</keyword>
<organism evidence="1 3">
    <name type="scientific">Aliarcobacter trophiarum LMG 25534</name>
    <dbReference type="NCBI Taxonomy" id="1032241"/>
    <lineage>
        <taxon>Bacteria</taxon>
        <taxon>Pseudomonadati</taxon>
        <taxon>Campylobacterota</taxon>
        <taxon>Epsilonproteobacteria</taxon>
        <taxon>Campylobacterales</taxon>
        <taxon>Arcobacteraceae</taxon>
        <taxon>Aliarcobacter</taxon>
    </lineage>
</organism>
<reference evidence="1 3" key="2">
    <citation type="submission" date="2018-07" db="EMBL/GenBank/DDBJ databases">
        <title>Complete genome of the Arcobacter trophiarum type strain LMG 25534.</title>
        <authorList>
            <person name="Miller W.G."/>
            <person name="Yee E."/>
        </authorList>
    </citation>
    <scope>NUCLEOTIDE SEQUENCE [LARGE SCALE GENOMIC DNA]</scope>
    <source>
        <strain evidence="1 3">LMG 25534</strain>
    </source>
</reference>
<dbReference type="RefSeq" id="WP_115427903.1">
    <property type="nucleotide sequence ID" value="NZ_CP031367.1"/>
</dbReference>
<proteinExistence type="predicted"/>
<protein>
    <submittedName>
        <fullName evidence="1 2">Monooxygenase</fullName>
    </submittedName>
</protein>
<gene>
    <name evidence="1" type="ORF">ATR_0484</name>
    <name evidence="2" type="ORF">CRU87_00300</name>
</gene>
<dbReference type="EMBL" id="CP031367">
    <property type="protein sequence ID" value="AXK48365.1"/>
    <property type="molecule type" value="Genomic_DNA"/>
</dbReference>